<protein>
    <recommendedName>
        <fullName evidence="5">DUF3324 domain-containing protein</fullName>
    </recommendedName>
</protein>
<feature type="chain" id="PRO_5045092119" description="DUF3324 domain-containing protein" evidence="2">
    <location>
        <begin position="27"/>
        <end position="365"/>
    </location>
</feature>
<feature type="signal peptide" evidence="2">
    <location>
        <begin position="1"/>
        <end position="26"/>
    </location>
</feature>
<evidence type="ECO:0000256" key="1">
    <source>
        <dbReference type="SAM" id="Phobius"/>
    </source>
</evidence>
<feature type="transmembrane region" description="Helical" evidence="1">
    <location>
        <begin position="321"/>
        <end position="346"/>
    </location>
</feature>
<name>A0ABR8T3E5_9BACL</name>
<gene>
    <name evidence="3" type="ORF">H9647_19615</name>
</gene>
<organism evidence="3 4">
    <name type="scientific">Paenibacillus gallinarum</name>
    <dbReference type="NCBI Taxonomy" id="2762232"/>
    <lineage>
        <taxon>Bacteria</taxon>
        <taxon>Bacillati</taxon>
        <taxon>Bacillota</taxon>
        <taxon>Bacilli</taxon>
        <taxon>Bacillales</taxon>
        <taxon>Paenibacillaceae</taxon>
        <taxon>Paenibacillus</taxon>
    </lineage>
</organism>
<proteinExistence type="predicted"/>
<keyword evidence="1" id="KW-1133">Transmembrane helix</keyword>
<sequence length="365" mass="41008">MKQVKWKVGLMSLLLSLSLGSTVAGAEEGSSFLLTPVKEIEQSTGFYRDKVAGGEEKNYVFYLSNLTNKPLDLWVYPADARPGVNGGKMFSTRGDYLNSVGSWAEPNGSYKVALKAREKKKLSYDFTIPKDLKAGQYVGVVAAEEVKDEILNSGTTEKDKTTLLIEKIQRIGVQVVFEKDVDKATHSMSIDGFKHSYIANGYSQLTVKLSNNGTILERPSGFIRVKDSKGIEMFSEEYDASAMEGSIYGSTTADMVYTVQDKVLWPGEYTAYYEATYSGETISKEFKFTVTQKEANKSLEELTNAGVIAGGGLLEWIKSHLWLTIIIIFILIIFIVGFFFLLFLLLKRKKKEDEERRRVRRVTRR</sequence>
<dbReference type="RefSeq" id="WP_191803204.1">
    <property type="nucleotide sequence ID" value="NZ_JACSQL010000011.1"/>
</dbReference>
<accession>A0ABR8T3E5</accession>
<evidence type="ECO:0000313" key="3">
    <source>
        <dbReference type="EMBL" id="MBD7970277.1"/>
    </source>
</evidence>
<evidence type="ECO:0000313" key="4">
    <source>
        <dbReference type="Proteomes" id="UP000608071"/>
    </source>
</evidence>
<evidence type="ECO:0008006" key="5">
    <source>
        <dbReference type="Google" id="ProtNLM"/>
    </source>
</evidence>
<dbReference type="Proteomes" id="UP000608071">
    <property type="component" value="Unassembled WGS sequence"/>
</dbReference>
<reference evidence="3 4" key="1">
    <citation type="submission" date="2020-08" db="EMBL/GenBank/DDBJ databases">
        <title>A Genomic Blueprint of the Chicken Gut Microbiome.</title>
        <authorList>
            <person name="Gilroy R."/>
            <person name="Ravi A."/>
            <person name="Getino M."/>
            <person name="Pursley I."/>
            <person name="Horton D.L."/>
            <person name="Alikhan N.-F."/>
            <person name="Baker D."/>
            <person name="Gharbi K."/>
            <person name="Hall N."/>
            <person name="Watson M."/>
            <person name="Adriaenssens E.M."/>
            <person name="Foster-Nyarko E."/>
            <person name="Jarju S."/>
            <person name="Secka A."/>
            <person name="Antonio M."/>
            <person name="Oren A."/>
            <person name="Chaudhuri R."/>
            <person name="La Ragione R.M."/>
            <person name="Hildebrand F."/>
            <person name="Pallen M.J."/>
        </authorList>
    </citation>
    <scope>NUCLEOTIDE SEQUENCE [LARGE SCALE GENOMIC DNA]</scope>
    <source>
        <strain evidence="3 4">Sa2BVA9</strain>
    </source>
</reference>
<dbReference type="EMBL" id="JACSQL010000011">
    <property type="protein sequence ID" value="MBD7970277.1"/>
    <property type="molecule type" value="Genomic_DNA"/>
</dbReference>
<comment type="caution">
    <text evidence="3">The sequence shown here is derived from an EMBL/GenBank/DDBJ whole genome shotgun (WGS) entry which is preliminary data.</text>
</comment>
<keyword evidence="1" id="KW-0472">Membrane</keyword>
<evidence type="ECO:0000256" key="2">
    <source>
        <dbReference type="SAM" id="SignalP"/>
    </source>
</evidence>
<keyword evidence="2" id="KW-0732">Signal</keyword>
<keyword evidence="4" id="KW-1185">Reference proteome</keyword>
<keyword evidence="1" id="KW-0812">Transmembrane</keyword>